<name>A0A0H3AJC0_VIBC3</name>
<dbReference type="InterPro" id="IPR013798">
    <property type="entry name" value="Indole-3-glycerol_P_synth_dom"/>
</dbReference>
<dbReference type="GO" id="GO:0004425">
    <property type="term" value="F:indole-3-glycerol-phosphate synthase activity"/>
    <property type="evidence" value="ECO:0007669"/>
    <property type="project" value="UniProtKB-UniRule"/>
</dbReference>
<evidence type="ECO:0000256" key="11">
    <source>
        <dbReference type="ARBA" id="ARBA00023141"/>
    </source>
</evidence>
<evidence type="ECO:0000256" key="3">
    <source>
        <dbReference type="ARBA" id="ARBA00004664"/>
    </source>
</evidence>
<evidence type="ECO:0000256" key="10">
    <source>
        <dbReference type="ARBA" id="ARBA00022822"/>
    </source>
</evidence>
<dbReference type="SUPFAM" id="SSF51366">
    <property type="entry name" value="Ribulose-phoshate binding barrel"/>
    <property type="match status" value="2"/>
</dbReference>
<dbReference type="EC" id="5.3.1.24" evidence="17"/>
<dbReference type="Pfam" id="PF00218">
    <property type="entry name" value="IGPS"/>
    <property type="match status" value="1"/>
</dbReference>
<evidence type="ECO:0000259" key="18">
    <source>
        <dbReference type="Pfam" id="PF00218"/>
    </source>
</evidence>
<evidence type="ECO:0000256" key="2">
    <source>
        <dbReference type="ARBA" id="ARBA00001633"/>
    </source>
</evidence>
<dbReference type="EMBL" id="CP000627">
    <property type="protein sequence ID" value="ABQ21264.1"/>
    <property type="molecule type" value="Genomic_DNA"/>
</dbReference>
<comment type="catalytic activity">
    <reaction evidence="1 17">
        <text>N-(5-phospho-beta-D-ribosyl)anthranilate = 1-(2-carboxyphenylamino)-1-deoxy-D-ribulose 5-phosphate</text>
        <dbReference type="Rhea" id="RHEA:21540"/>
        <dbReference type="ChEBI" id="CHEBI:18277"/>
        <dbReference type="ChEBI" id="CHEBI:58613"/>
        <dbReference type="EC" id="5.3.1.24"/>
    </reaction>
</comment>
<evidence type="ECO:0000256" key="1">
    <source>
        <dbReference type="ARBA" id="ARBA00001164"/>
    </source>
</evidence>
<comment type="pathway">
    <text evidence="3 17">Amino-acid biosynthesis; L-tryptophan biosynthesis; L-tryptophan from chorismate: step 3/5.</text>
</comment>
<dbReference type="PANTHER" id="PTHR22854:SF2">
    <property type="entry name" value="INDOLE-3-GLYCEROL-PHOSPHATE SYNTHASE"/>
    <property type="match status" value="1"/>
</dbReference>
<dbReference type="InterPro" id="IPR011060">
    <property type="entry name" value="RibuloseP-bd_barrel"/>
</dbReference>
<keyword evidence="8 16" id="KW-0028">Amino-acid biosynthesis</keyword>
<dbReference type="GO" id="GO:0004640">
    <property type="term" value="F:phosphoribosylanthranilate isomerase activity"/>
    <property type="evidence" value="ECO:0007669"/>
    <property type="project" value="UniProtKB-UniRule"/>
</dbReference>
<gene>
    <name evidence="16" type="primary">trpC</name>
    <name evidence="20" type="synonym">trpC/F</name>
    <name evidence="17" type="synonym">trpF</name>
    <name evidence="20" type="ordered locus">VC0395_A0793</name>
</gene>
<dbReference type="SMR" id="A0A0H3AJC0"/>
<dbReference type="NCBIfam" id="NF006945">
    <property type="entry name" value="PRK09427.1"/>
    <property type="match status" value="1"/>
</dbReference>
<dbReference type="InterPro" id="IPR001468">
    <property type="entry name" value="Indole-3-GlycerolPSynthase_CS"/>
</dbReference>
<dbReference type="InterPro" id="IPR001240">
    <property type="entry name" value="PRAI_dom"/>
</dbReference>
<dbReference type="eggNOG" id="COG0135">
    <property type="taxonomic scope" value="Bacteria"/>
</dbReference>
<dbReference type="KEGG" id="vcr:VC395_1290"/>
<keyword evidence="12 17" id="KW-0413">Isomerase</keyword>
<evidence type="ECO:0000256" key="16">
    <source>
        <dbReference type="HAMAP-Rule" id="MF_00134"/>
    </source>
</evidence>
<proteinExistence type="inferred from homology"/>
<comment type="function">
    <text evidence="15">Bifunctional enzyme that catalyzes two sequential steps of tryptophan biosynthetic pathway. The first reaction is catalyzed by the isomerase, coded by the TrpF domain; the second reaction is catalyzed by the synthase, coded by the TrpC domain.</text>
</comment>
<comment type="subunit">
    <text evidence="7">Monomer.</text>
</comment>
<organism evidence="20 21">
    <name type="scientific">Vibrio cholerae serotype O1 (strain ATCC 39541 / Classical Ogawa 395 / O395)</name>
    <dbReference type="NCBI Taxonomy" id="345073"/>
    <lineage>
        <taxon>Bacteria</taxon>
        <taxon>Pseudomonadati</taxon>
        <taxon>Pseudomonadota</taxon>
        <taxon>Gammaproteobacteria</taxon>
        <taxon>Vibrionales</taxon>
        <taxon>Vibrionaceae</taxon>
        <taxon>Vibrio</taxon>
    </lineage>
</organism>
<dbReference type="FunFam" id="3.20.20.70:FF:000024">
    <property type="entry name" value="Indole-3-glycerol phosphate synthase"/>
    <property type="match status" value="1"/>
</dbReference>
<evidence type="ECO:0000256" key="7">
    <source>
        <dbReference type="ARBA" id="ARBA00011245"/>
    </source>
</evidence>
<dbReference type="Pfam" id="PF00697">
    <property type="entry name" value="PRAI"/>
    <property type="match status" value="1"/>
</dbReference>
<reference evidence="20 21" key="1">
    <citation type="submission" date="2007-03" db="EMBL/GenBank/DDBJ databases">
        <authorList>
            <person name="Heidelberg J."/>
        </authorList>
    </citation>
    <scope>NUCLEOTIDE SEQUENCE [LARGE SCALE GENOMIC DNA]</scope>
    <source>
        <strain evidence="21">ATCC 39541 / Classical Ogawa 395 / O395</strain>
    </source>
</reference>
<comment type="pathway">
    <text evidence="4 16">Amino-acid biosynthesis; L-tryptophan biosynthesis; L-tryptophan from chorismate: step 4/5.</text>
</comment>
<dbReference type="PATRIC" id="fig|345073.21.peg.1257"/>
<dbReference type="eggNOG" id="COG0134">
    <property type="taxonomic scope" value="Bacteria"/>
</dbReference>
<dbReference type="KEGG" id="vco:VC0395_A0793"/>
<feature type="domain" description="N-(5'phosphoribosyl) anthranilate isomerase (PRAI)" evidence="19">
    <location>
        <begin position="273"/>
        <end position="465"/>
    </location>
</feature>
<dbReference type="CDD" id="cd00405">
    <property type="entry name" value="PRAI"/>
    <property type="match status" value="1"/>
</dbReference>
<comment type="similarity">
    <text evidence="6">In the C-terminal section; belongs to the TrpF family.</text>
</comment>
<evidence type="ECO:0000256" key="5">
    <source>
        <dbReference type="ARBA" id="ARBA00007902"/>
    </source>
</evidence>
<dbReference type="EC" id="4.1.1.48" evidence="16"/>
<evidence type="ECO:0000256" key="15">
    <source>
        <dbReference type="ARBA" id="ARBA00025592"/>
    </source>
</evidence>
<evidence type="ECO:0000313" key="21">
    <source>
        <dbReference type="Proteomes" id="UP000000249"/>
    </source>
</evidence>
<keyword evidence="11 16" id="KW-0057">Aromatic amino acid biosynthesis</keyword>
<dbReference type="UniPathway" id="UPA00035">
    <property type="reaction ID" value="UER00042"/>
</dbReference>
<accession>A0A0H3AJC0</accession>
<evidence type="ECO:0000256" key="4">
    <source>
        <dbReference type="ARBA" id="ARBA00004696"/>
    </source>
</evidence>
<dbReference type="CDD" id="cd00331">
    <property type="entry name" value="IGPS"/>
    <property type="match status" value="1"/>
</dbReference>
<dbReference type="HAMAP" id="MF_00134_B">
    <property type="entry name" value="IGPS_B"/>
    <property type="match status" value="1"/>
</dbReference>
<dbReference type="PROSITE" id="PS00614">
    <property type="entry name" value="IGPS"/>
    <property type="match status" value="1"/>
</dbReference>
<dbReference type="NCBIfam" id="NF001377">
    <property type="entry name" value="PRK00278.2-4"/>
    <property type="match status" value="1"/>
</dbReference>
<sequence>MSEQLSEHISVQTAQMAQVLVKIVNDKYQWIEERKAKQPLASFHPLLTRSERDFYQALSGDNTVFILECKKASPSKGLIREEFDLDYIASVYGEYASAISVLTDEKYFQGRFEFLPQVRAQVAQPVLCKDFMVDPYQVYLARHYQADAILLMLSVLNDDQYRELAAVAHDLGMGVLTEVSNEQELKRAVDLQAKVIGINNRNLRDLTTDLNRTKQLAPLIPQGTIIISESGIYTHQQVRDLAEFANGFLIGSSLMAQSNLELAVRKIVLGEHKVCGLTHPDDAVKAYQAGSVFGGLIFVEKSKRFVDVEQARLTMSGAPLQYVGVFQNHPAAQVADIATKLGLFAVQLHGEEDSAYVSELRASLPESIEIWKAYGVSDALPELLPEHIDRHLLDAKVGEQSGGTGRSFDWRLLPKHSDLMLAGGLSAENVAQAAQLGCRGLDFNSGVESAPGKKDANQLQQVFQQLRNY</sequence>
<dbReference type="InterPro" id="IPR013785">
    <property type="entry name" value="Aldolase_TIM"/>
</dbReference>
<evidence type="ECO:0000256" key="17">
    <source>
        <dbReference type="HAMAP-Rule" id="MF_00135"/>
    </source>
</evidence>
<comment type="catalytic activity">
    <reaction evidence="2 16">
        <text>1-(2-carboxyphenylamino)-1-deoxy-D-ribulose 5-phosphate + H(+) = (1S,2R)-1-C-(indol-3-yl)glycerol 3-phosphate + CO2 + H2O</text>
        <dbReference type="Rhea" id="RHEA:23476"/>
        <dbReference type="ChEBI" id="CHEBI:15377"/>
        <dbReference type="ChEBI" id="CHEBI:15378"/>
        <dbReference type="ChEBI" id="CHEBI:16526"/>
        <dbReference type="ChEBI" id="CHEBI:58613"/>
        <dbReference type="ChEBI" id="CHEBI:58866"/>
        <dbReference type="EC" id="4.1.1.48"/>
    </reaction>
</comment>
<comment type="similarity">
    <text evidence="16">Belongs to the TrpC family.</text>
</comment>
<evidence type="ECO:0000256" key="12">
    <source>
        <dbReference type="ARBA" id="ARBA00023235"/>
    </source>
</evidence>
<dbReference type="Gene3D" id="3.20.20.70">
    <property type="entry name" value="Aldolase class I"/>
    <property type="match status" value="2"/>
</dbReference>
<comment type="similarity">
    <text evidence="17">Belongs to the TrpF family.</text>
</comment>
<dbReference type="HAMAP" id="MF_00135">
    <property type="entry name" value="PRAI"/>
    <property type="match status" value="1"/>
</dbReference>
<evidence type="ECO:0000259" key="19">
    <source>
        <dbReference type="Pfam" id="PF00697"/>
    </source>
</evidence>
<dbReference type="InterPro" id="IPR045186">
    <property type="entry name" value="Indole-3-glycerol_P_synth"/>
</dbReference>
<dbReference type="OrthoDB" id="9804217at2"/>
<evidence type="ECO:0000256" key="8">
    <source>
        <dbReference type="ARBA" id="ARBA00022605"/>
    </source>
</evidence>
<keyword evidence="9 16" id="KW-0210">Decarboxylase</keyword>
<keyword evidence="14" id="KW-0511">Multifunctional enzyme</keyword>
<protein>
    <recommendedName>
        <fullName evidence="16 17">Multifunctional fusion protein</fullName>
    </recommendedName>
    <domain>
        <recommendedName>
            <fullName evidence="16">Indole-3-glycerol phosphate synthase</fullName>
            <shortName evidence="16">IGPS</shortName>
            <ecNumber evidence="16">4.1.1.48</ecNumber>
        </recommendedName>
    </domain>
    <domain>
        <recommendedName>
            <fullName evidence="17">N-(5'-phosphoribosyl)anthranilate isomerase</fullName>
            <shortName evidence="17">PRAI</shortName>
            <ecNumber evidence="17">5.3.1.24</ecNumber>
        </recommendedName>
    </domain>
</protein>
<dbReference type="RefSeq" id="WP_000003291.1">
    <property type="nucleotide sequence ID" value="NC_009457.1"/>
</dbReference>
<dbReference type="Proteomes" id="UP000000249">
    <property type="component" value="Chromosome 1"/>
</dbReference>
<keyword evidence="13 16" id="KW-0456">Lyase</keyword>
<evidence type="ECO:0000256" key="14">
    <source>
        <dbReference type="ARBA" id="ARBA00023268"/>
    </source>
</evidence>
<evidence type="ECO:0000256" key="13">
    <source>
        <dbReference type="ARBA" id="ARBA00023239"/>
    </source>
</evidence>
<dbReference type="PANTHER" id="PTHR22854">
    <property type="entry name" value="TRYPTOPHAN BIOSYNTHESIS PROTEIN"/>
    <property type="match status" value="1"/>
</dbReference>
<dbReference type="FunFam" id="3.20.20.70:FF:000165">
    <property type="entry name" value="Multifunctional fusion protein"/>
    <property type="match status" value="1"/>
</dbReference>
<feature type="domain" description="Indole-3-glycerol phosphate synthase" evidence="18">
    <location>
        <begin position="21"/>
        <end position="266"/>
    </location>
</feature>
<dbReference type="GO" id="GO:0000162">
    <property type="term" value="P:L-tryptophan biosynthetic process"/>
    <property type="evidence" value="ECO:0007669"/>
    <property type="project" value="UniProtKB-UniRule"/>
</dbReference>
<evidence type="ECO:0000256" key="6">
    <source>
        <dbReference type="ARBA" id="ARBA00009847"/>
    </source>
</evidence>
<dbReference type="AlphaFoldDB" id="A0A0H3AJC0"/>
<keyword evidence="10 16" id="KW-0822">Tryptophan biosynthesis</keyword>
<comment type="similarity">
    <text evidence="5">In the N-terminal section; belongs to the TrpC family.</text>
</comment>
<evidence type="ECO:0000256" key="9">
    <source>
        <dbReference type="ARBA" id="ARBA00022793"/>
    </source>
</evidence>
<evidence type="ECO:0000313" key="20">
    <source>
        <dbReference type="EMBL" id="ABQ21264.1"/>
    </source>
</evidence>